<dbReference type="Proteomes" id="UP000061587">
    <property type="component" value="Chromosome"/>
</dbReference>
<keyword evidence="2" id="KW-0472">Membrane</keyword>
<dbReference type="RefSeq" id="WP_347171734.1">
    <property type="nucleotide sequence ID" value="NZ_JBCOEE010000189.1"/>
</dbReference>
<reference evidence="4" key="1">
    <citation type="submission" date="2015-10" db="EMBL/GenBank/DDBJ databases">
        <title>Extensive mobilome-driven genome diversification in gut-associated Bacteroides vulgatus mpk.</title>
        <authorList>
            <person name="Beier S."/>
            <person name="Lange A."/>
            <person name="Huson D.H."/>
            <person name="Frick J.-S."/>
            <person name="Autenrieth I.B."/>
        </authorList>
    </citation>
    <scope>NUCLEOTIDE SEQUENCE [LARGE SCALE GENOMIC DNA]</scope>
    <source>
        <strain evidence="4">mpk</strain>
    </source>
</reference>
<dbReference type="EMBL" id="CP013020">
    <property type="protein sequence ID" value="ALK84414.1"/>
    <property type="molecule type" value="Genomic_DNA"/>
</dbReference>
<sequence length="515" mass="58012">MILLQIFSTHTNHKSKIDTMKRKTLKRKISIVGILVFVSMIVYSCWQDEWSSNVTDEVIFDSNKELTIAKAEQWYNATNSSATTVRSLSADGRIPAKPNWNKAKESRKGDLEVVETTLMTSGSTFFMDNETKEKYELQDDLDKIYNVARMVILKNLETGEIYNFIMVFIGTYDYLMHTTSFENNSYLHREADFDGKVLFYNFNYGLVNGWKYESGKITASISPGTEEGYRMSLQRGRGQSVCNTEIDWMEKRNCHNDIVWDHELGLPGIDVICDKYLHPEYHEVCVSLDDDEMDGGGGGYNPPSNPPETPPTPCKRAKTLSQDAAFKSRIKDVYRKTFSAGNTVEQGFIQTSDGQTIFPNVQESGSAKFTNDQIAGKEIMEWYHSHPTGSMITSWADLKALAIRYQQGYVKSENFTYGVVSEFGCMSIMITSPTDFNTFATKVRNGELSESWNAYIVGASGGGVDECIGQLLKFLDRNNSGLSVMFSSNIDESNPTWNAQELASNGKSVNMECNQ</sequence>
<feature type="compositionally biased region" description="Pro residues" evidence="1">
    <location>
        <begin position="303"/>
        <end position="313"/>
    </location>
</feature>
<evidence type="ECO:0000256" key="1">
    <source>
        <dbReference type="SAM" id="MobiDB-lite"/>
    </source>
</evidence>
<accession>A0A0P0L8F8</accession>
<evidence type="ECO:0008006" key="5">
    <source>
        <dbReference type="Google" id="ProtNLM"/>
    </source>
</evidence>
<reference evidence="3 4" key="2">
    <citation type="journal article" date="2016" name="Genome Biol. Evol.">
        <title>Extensive mobilome-driven genome diversification in mouse gut-associated Bacteroides vulgatus mpk.</title>
        <authorList>
            <person name="Lange A."/>
            <person name="Beier S."/>
            <person name="Steimle A."/>
            <person name="Autenrieth I.B."/>
            <person name="Huson D.H."/>
            <person name="Frick J.S."/>
        </authorList>
    </citation>
    <scope>NUCLEOTIDE SEQUENCE [LARGE SCALE GENOMIC DNA]</scope>
    <source>
        <strain evidence="4">mpk</strain>
    </source>
</reference>
<evidence type="ECO:0000313" key="4">
    <source>
        <dbReference type="Proteomes" id="UP000061587"/>
    </source>
</evidence>
<dbReference type="AlphaFoldDB" id="A0A0P0L8F8"/>
<keyword evidence="2" id="KW-0812">Transmembrane</keyword>
<proteinExistence type="predicted"/>
<protein>
    <recommendedName>
        <fullName evidence="5">JAB domain-containing protein</fullName>
    </recommendedName>
</protein>
<evidence type="ECO:0000313" key="3">
    <source>
        <dbReference type="EMBL" id="ALK84414.1"/>
    </source>
</evidence>
<feature type="region of interest" description="Disordered" evidence="1">
    <location>
        <begin position="292"/>
        <end position="316"/>
    </location>
</feature>
<organism evidence="3 4">
    <name type="scientific">Phocaeicola vulgatus</name>
    <name type="common">Bacteroides vulgatus</name>
    <dbReference type="NCBI Taxonomy" id="821"/>
    <lineage>
        <taxon>Bacteria</taxon>
        <taxon>Pseudomonadati</taxon>
        <taxon>Bacteroidota</taxon>
        <taxon>Bacteroidia</taxon>
        <taxon>Bacteroidales</taxon>
        <taxon>Bacteroidaceae</taxon>
        <taxon>Phocaeicola</taxon>
    </lineage>
</organism>
<keyword evidence="2" id="KW-1133">Transmembrane helix</keyword>
<name>A0A0P0L8F8_PHOVU</name>
<gene>
    <name evidence="3" type="ORF">BvMPK_1812</name>
</gene>
<evidence type="ECO:0000256" key="2">
    <source>
        <dbReference type="SAM" id="Phobius"/>
    </source>
</evidence>
<feature type="transmembrane region" description="Helical" evidence="2">
    <location>
        <begin position="29"/>
        <end position="46"/>
    </location>
</feature>
<dbReference type="PATRIC" id="fig|821.40.peg.2163"/>